<keyword evidence="1" id="KW-0472">Membrane</keyword>
<feature type="transmembrane region" description="Helical" evidence="1">
    <location>
        <begin position="123"/>
        <end position="145"/>
    </location>
</feature>
<name>A0A326UBC0_THEHA</name>
<proteinExistence type="predicted"/>
<sequence>MFPLRAILLPWLLLVLAWGLLLGASLTGQLVWLDHDYLLKESGLSWYLVLPVFLVAWLIMLGAMMFPVILPILGNSFPDTLCLRMLWKRQTGFLVGYSASWTLFACIALVGDFGVHQLVERWWWLYTHSWLILVCLLLLAGLYQLSTWKRRFLSGCCRFQEVQGHSLRAGLSYGYVCVASCWPLMLLLFATGMQQLLVMGLFTVLMLCERELQQRHLVCLVSGGVLLALAVGLGIYLGIYNALASV</sequence>
<feature type="transmembrane region" description="Helical" evidence="1">
    <location>
        <begin position="91"/>
        <end position="111"/>
    </location>
</feature>
<accession>A0A326UBC0</accession>
<dbReference type="Proteomes" id="UP000248806">
    <property type="component" value="Unassembled WGS sequence"/>
</dbReference>
<dbReference type="AlphaFoldDB" id="A0A326UBC0"/>
<protein>
    <submittedName>
        <fullName evidence="2">Putative metal-binding integral membrane protein DUF2182</fullName>
    </submittedName>
</protein>
<dbReference type="RefSeq" id="WP_111320479.1">
    <property type="nucleotide sequence ID" value="NZ_BIFX01000001.1"/>
</dbReference>
<reference evidence="2 3" key="1">
    <citation type="submission" date="2018-06" db="EMBL/GenBank/DDBJ databases">
        <title>Genomic Encyclopedia of Archaeal and Bacterial Type Strains, Phase II (KMG-II): from individual species to whole genera.</title>
        <authorList>
            <person name="Goeker M."/>
        </authorList>
    </citation>
    <scope>NUCLEOTIDE SEQUENCE [LARGE SCALE GENOMIC DNA]</scope>
    <source>
        <strain evidence="2 3">ATCC BAA-1881</strain>
    </source>
</reference>
<evidence type="ECO:0000256" key="1">
    <source>
        <dbReference type="SAM" id="Phobius"/>
    </source>
</evidence>
<dbReference type="InterPro" id="IPR018688">
    <property type="entry name" value="PpoB2-like"/>
</dbReference>
<feature type="transmembrane region" description="Helical" evidence="1">
    <location>
        <begin position="166"/>
        <end position="185"/>
    </location>
</feature>
<feature type="transmembrane region" description="Helical" evidence="1">
    <location>
        <begin position="47"/>
        <end position="70"/>
    </location>
</feature>
<comment type="caution">
    <text evidence="2">The sequence shown here is derived from an EMBL/GenBank/DDBJ whole genome shotgun (WGS) entry which is preliminary data.</text>
</comment>
<feature type="transmembrane region" description="Helical" evidence="1">
    <location>
        <begin position="217"/>
        <end position="239"/>
    </location>
</feature>
<gene>
    <name evidence="2" type="ORF">EI42_01524</name>
</gene>
<dbReference type="Pfam" id="PF09948">
    <property type="entry name" value="PpoB2"/>
    <property type="match status" value="1"/>
</dbReference>
<evidence type="ECO:0000313" key="3">
    <source>
        <dbReference type="Proteomes" id="UP000248806"/>
    </source>
</evidence>
<dbReference type="EMBL" id="QKUF01000003">
    <property type="protein sequence ID" value="PZW32978.1"/>
    <property type="molecule type" value="Genomic_DNA"/>
</dbReference>
<organism evidence="2 3">
    <name type="scientific">Thermosporothrix hazakensis</name>
    <dbReference type="NCBI Taxonomy" id="644383"/>
    <lineage>
        <taxon>Bacteria</taxon>
        <taxon>Bacillati</taxon>
        <taxon>Chloroflexota</taxon>
        <taxon>Ktedonobacteria</taxon>
        <taxon>Ktedonobacterales</taxon>
        <taxon>Thermosporotrichaceae</taxon>
        <taxon>Thermosporothrix</taxon>
    </lineage>
</organism>
<keyword evidence="1" id="KW-1133">Transmembrane helix</keyword>
<feature type="transmembrane region" description="Helical" evidence="1">
    <location>
        <begin position="191"/>
        <end position="208"/>
    </location>
</feature>
<dbReference type="OrthoDB" id="164118at2"/>
<keyword evidence="1" id="KW-0812">Transmembrane</keyword>
<keyword evidence="3" id="KW-1185">Reference proteome</keyword>
<evidence type="ECO:0000313" key="2">
    <source>
        <dbReference type="EMBL" id="PZW32978.1"/>
    </source>
</evidence>